<dbReference type="InterPro" id="IPR002314">
    <property type="entry name" value="aa-tRNA-synt_IIb"/>
</dbReference>
<dbReference type="PANTHER" id="PTHR11451:SF46">
    <property type="entry name" value="THREONINE--TRNA LIGASE"/>
    <property type="match status" value="1"/>
</dbReference>
<keyword evidence="4" id="KW-0963">Cytoplasm</keyword>
<dbReference type="EC" id="6.1.1.3" evidence="3"/>
<dbReference type="Gene3D" id="3.10.20.30">
    <property type="match status" value="1"/>
</dbReference>
<gene>
    <name evidence="14" type="ORF">Poli38472_011906</name>
</gene>
<dbReference type="HAMAP" id="MF_00184">
    <property type="entry name" value="Thr_tRNA_synth"/>
    <property type="match status" value="1"/>
</dbReference>
<dbReference type="InterPro" id="IPR012675">
    <property type="entry name" value="Beta-grasp_dom_sf"/>
</dbReference>
<dbReference type="FunFam" id="3.30.980.10:FF:000005">
    <property type="entry name" value="Threonyl-tRNA synthetase, mitochondrial"/>
    <property type="match status" value="1"/>
</dbReference>
<proteinExistence type="inferred from homology"/>
<evidence type="ECO:0000256" key="3">
    <source>
        <dbReference type="ARBA" id="ARBA00013163"/>
    </source>
</evidence>
<evidence type="ECO:0000256" key="10">
    <source>
        <dbReference type="ARBA" id="ARBA00031900"/>
    </source>
</evidence>
<dbReference type="Pfam" id="PF03129">
    <property type="entry name" value="HGTP_anticodon"/>
    <property type="match status" value="1"/>
</dbReference>
<comment type="caution">
    <text evidence="14">The sequence shown here is derived from an EMBL/GenBank/DDBJ whole genome shotgun (WGS) entry which is preliminary data.</text>
</comment>
<dbReference type="SUPFAM" id="SSF55186">
    <property type="entry name" value="ThrRS/AlaRS common domain"/>
    <property type="match status" value="1"/>
</dbReference>
<dbReference type="InterPro" id="IPR033728">
    <property type="entry name" value="ThrRS_core"/>
</dbReference>
<keyword evidence="9" id="KW-0030">Aminoacyl-tRNA synthetase</keyword>
<dbReference type="EMBL" id="SPLM01000112">
    <property type="protein sequence ID" value="TMW58318.1"/>
    <property type="molecule type" value="Genomic_DNA"/>
</dbReference>
<evidence type="ECO:0000256" key="7">
    <source>
        <dbReference type="ARBA" id="ARBA00022840"/>
    </source>
</evidence>
<dbReference type="GO" id="GO:0005524">
    <property type="term" value="F:ATP binding"/>
    <property type="evidence" value="ECO:0007669"/>
    <property type="project" value="UniProtKB-KW"/>
</dbReference>
<dbReference type="Gene3D" id="3.30.980.10">
    <property type="entry name" value="Threonyl-trna Synthetase, Chain A, domain 2"/>
    <property type="match status" value="1"/>
</dbReference>
<dbReference type="SUPFAM" id="SSF55681">
    <property type="entry name" value="Class II aaRS and biotin synthetases"/>
    <property type="match status" value="1"/>
</dbReference>
<dbReference type="PRINTS" id="PR01047">
    <property type="entry name" value="TRNASYNTHTHR"/>
</dbReference>
<comment type="subcellular location">
    <subcellularLocation>
        <location evidence="1">Cytoplasm</location>
    </subcellularLocation>
</comment>
<evidence type="ECO:0000313" key="14">
    <source>
        <dbReference type="EMBL" id="TMW58318.1"/>
    </source>
</evidence>
<dbReference type="InterPro" id="IPR002320">
    <property type="entry name" value="Thr-tRNA-ligase_IIa"/>
</dbReference>
<keyword evidence="8" id="KW-0648">Protein biosynthesis</keyword>
<dbReference type="InterPro" id="IPR018163">
    <property type="entry name" value="Thr/Ala-tRNA-synth_IIc_edit"/>
</dbReference>
<evidence type="ECO:0000256" key="12">
    <source>
        <dbReference type="ARBA" id="ARBA00072369"/>
    </source>
</evidence>
<evidence type="ECO:0000256" key="1">
    <source>
        <dbReference type="ARBA" id="ARBA00004496"/>
    </source>
</evidence>
<keyword evidence="6" id="KW-0547">Nucleotide-binding</keyword>
<dbReference type="CDD" id="cd00771">
    <property type="entry name" value="ThrRS_core"/>
    <property type="match status" value="1"/>
</dbReference>
<dbReference type="CDD" id="cd01667">
    <property type="entry name" value="TGS_ThrRS"/>
    <property type="match status" value="1"/>
</dbReference>
<evidence type="ECO:0000259" key="13">
    <source>
        <dbReference type="PROSITE" id="PS50862"/>
    </source>
</evidence>
<dbReference type="GO" id="GO:0005739">
    <property type="term" value="C:mitochondrion"/>
    <property type="evidence" value="ECO:0007669"/>
    <property type="project" value="TreeGrafter"/>
</dbReference>
<dbReference type="Gene3D" id="3.30.930.10">
    <property type="entry name" value="Bira Bifunctional Protein, Domain 2"/>
    <property type="match status" value="1"/>
</dbReference>
<evidence type="ECO:0000256" key="5">
    <source>
        <dbReference type="ARBA" id="ARBA00022598"/>
    </source>
</evidence>
<dbReference type="InterPro" id="IPR012947">
    <property type="entry name" value="tRNA_SAD"/>
</dbReference>
<evidence type="ECO:0000256" key="2">
    <source>
        <dbReference type="ARBA" id="ARBA00008226"/>
    </source>
</evidence>
<organism evidence="14 15">
    <name type="scientific">Pythium oligandrum</name>
    <name type="common">Mycoparasitic fungus</name>
    <dbReference type="NCBI Taxonomy" id="41045"/>
    <lineage>
        <taxon>Eukaryota</taxon>
        <taxon>Sar</taxon>
        <taxon>Stramenopiles</taxon>
        <taxon>Oomycota</taxon>
        <taxon>Peronosporomycetes</taxon>
        <taxon>Pythiales</taxon>
        <taxon>Pythiaceae</taxon>
        <taxon>Pythium</taxon>
    </lineage>
</organism>
<dbReference type="SUPFAM" id="SSF52954">
    <property type="entry name" value="Class II aaRS ABD-related"/>
    <property type="match status" value="1"/>
</dbReference>
<evidence type="ECO:0000256" key="11">
    <source>
        <dbReference type="ARBA" id="ARBA00049515"/>
    </source>
</evidence>
<protein>
    <recommendedName>
        <fullName evidence="12">Probable threonine--tRNA ligase, cytoplasmic</fullName>
        <ecNumber evidence="3">6.1.1.3</ecNumber>
    </recommendedName>
    <alternativeName>
        <fullName evidence="10">Threonyl-tRNA synthetase</fullName>
    </alternativeName>
</protein>
<evidence type="ECO:0000256" key="4">
    <source>
        <dbReference type="ARBA" id="ARBA00022490"/>
    </source>
</evidence>
<name>A0A8K1FH17_PYTOL</name>
<dbReference type="FunFam" id="3.30.930.10:FF:000019">
    <property type="entry name" value="Threonine--tRNA ligase"/>
    <property type="match status" value="1"/>
</dbReference>
<evidence type="ECO:0000313" key="15">
    <source>
        <dbReference type="Proteomes" id="UP000794436"/>
    </source>
</evidence>
<evidence type="ECO:0000256" key="9">
    <source>
        <dbReference type="ARBA" id="ARBA00023146"/>
    </source>
</evidence>
<keyword evidence="7" id="KW-0067">ATP-binding</keyword>
<dbReference type="InterPro" id="IPR045864">
    <property type="entry name" value="aa-tRNA-synth_II/BPL/LPL"/>
</dbReference>
<dbReference type="SMART" id="SM00863">
    <property type="entry name" value="tRNA_SAD"/>
    <property type="match status" value="1"/>
</dbReference>
<dbReference type="InterPro" id="IPR012676">
    <property type="entry name" value="TGS-like"/>
</dbReference>
<evidence type="ECO:0000256" key="6">
    <source>
        <dbReference type="ARBA" id="ARBA00022741"/>
    </source>
</evidence>
<sequence>MELLVWHDALGSDDEQATEEELLMRVLYAYDSAEALDEEDTTTRAKRLQTLHFVQGLANFSRLLRRVSTATGEQKQWSSIVLSKRRFFIQQVEPQVFMALGVLPSPEDSTELKSAQGAVLQTAYDLFRLFHGPVNQQLRDLDPTVSKDPTWTDGMALLGHLQTLRKQLRKANLAIEMHSHDNTDEETPSASSDELKRLGKEVETLKSELLELEPHSPATRVRQHCHAFFPKLLRCMDAQLVNTFHCLYGLSTASPSDSTTALSLQSAIHTLRQELVSDVSHVALFYRGQLHWSSLENTTLAPLTRFLQYREQDGMDDITWTEQDESPSTLWMRAKSHDAFLPVWASKTSYAECAVVTHVAPQPRRAQRRSMHKLIPATSLNALVSDVQHAESAGKGKSNGETVDVVARLRTQRYRPNGACYRNCGFLTEEGAFASSWELNDGAHDAIWAPLVHIRTSDKDGDDSRHRCQVWHEADVTLILLSTSPTEVSTAVLERIEQSIERVQLVQLMESLTPRATSVTSSSIRAGCHPSASTVWTAHPLALPSLLDRHPSKETMDATRVKTRLTQASGPTIDPQDQKIGGEFTLTPNPPFLAKRVEVYDRIMAKQRAEIEALAAKNTAIKIELPDGTIKEGVAWKTTPLDVALSIAQGLADAVVVANVTYRGHVEDPFSVSAADVDGNETRDADDGGCCAGASHAELWDVFRPLIGDCKLQLLKFDDKEGRMVFWHSSAHILGESLENLKGCHLTIGPPVEGGFYYDSYMGKETVPESDLSVIEKECLKVVKDKQKFERIVLTKDEALEMFADNPFKTQIISTKIPDGGKTTAYRCGPLIDLCRGPHVPHTGKIKAFAVTRTSSTYWLGKTTNDSLQRVYGISFPDKNQMKEWKHFQEEAAKRDHRRLGLSEELFFFHQLSPGSGFWLPHGAAIYFKLLKFIRSQYRERGYTEVITPNVFNMELWNISGHAMHYKENMFVFDVEGQEFALKPMNCPSHCLMFDHRSRSYRELPIRYADCGVLHRNELSGALTGLTRVRRFQQDDAHIFCRDDQIKSEVISFLTFMKHVYDVFGISFQLTLSTRPAKAMGEIEQWNLAESQLSEALDEFVGKGNWRENPGDGAFYGPKIDILITDALKRQHQCATVQLDFQLPIRFNLKYRSDDEEMFKRPVIVHRAIYGSFERFIAILVEHYAGKFPFWLSPRQILLVTVAPTFTDYAYQVKDELFRAGFDVEIDDSGKTLNKKIREGQLAHFNFILVVGAQEQENHSVNIRTRDNKVHGTKTVAEAIEMFKKLEETKSSEE</sequence>
<comment type="catalytic activity">
    <reaction evidence="11">
        <text>tRNA(Thr) + L-threonine + ATP = L-threonyl-tRNA(Thr) + AMP + diphosphate + H(+)</text>
        <dbReference type="Rhea" id="RHEA:24624"/>
        <dbReference type="Rhea" id="RHEA-COMP:9670"/>
        <dbReference type="Rhea" id="RHEA-COMP:9704"/>
        <dbReference type="ChEBI" id="CHEBI:15378"/>
        <dbReference type="ChEBI" id="CHEBI:30616"/>
        <dbReference type="ChEBI" id="CHEBI:33019"/>
        <dbReference type="ChEBI" id="CHEBI:57926"/>
        <dbReference type="ChEBI" id="CHEBI:78442"/>
        <dbReference type="ChEBI" id="CHEBI:78534"/>
        <dbReference type="ChEBI" id="CHEBI:456215"/>
        <dbReference type="EC" id="6.1.1.3"/>
    </reaction>
</comment>
<comment type="similarity">
    <text evidence="2">Belongs to the class-II aminoacyl-tRNA synthetase family.</text>
</comment>
<dbReference type="Proteomes" id="UP000794436">
    <property type="component" value="Unassembled WGS sequence"/>
</dbReference>
<dbReference type="InterPro" id="IPR047246">
    <property type="entry name" value="ThrRS_anticodon"/>
</dbReference>
<dbReference type="InterPro" id="IPR036621">
    <property type="entry name" value="Anticodon-bd_dom_sf"/>
</dbReference>
<keyword evidence="5" id="KW-0436">Ligase</keyword>
<dbReference type="Pfam" id="PF00587">
    <property type="entry name" value="tRNA-synt_2b"/>
    <property type="match status" value="1"/>
</dbReference>
<accession>A0A8K1FH17</accession>
<dbReference type="OrthoDB" id="5423599at2759"/>
<reference evidence="14" key="1">
    <citation type="submission" date="2019-03" db="EMBL/GenBank/DDBJ databases">
        <title>Long read genome sequence of the mycoparasitic Pythium oligandrum ATCC 38472 isolated from sugarbeet rhizosphere.</title>
        <authorList>
            <person name="Gaulin E."/>
        </authorList>
    </citation>
    <scope>NUCLEOTIDE SEQUENCE</scope>
    <source>
        <strain evidence="14">ATCC 38472_TT</strain>
    </source>
</reference>
<dbReference type="NCBIfam" id="TIGR00418">
    <property type="entry name" value="thrS"/>
    <property type="match status" value="1"/>
</dbReference>
<dbReference type="GO" id="GO:0004829">
    <property type="term" value="F:threonine-tRNA ligase activity"/>
    <property type="evidence" value="ECO:0007669"/>
    <property type="project" value="UniProtKB-EC"/>
</dbReference>
<dbReference type="InterPro" id="IPR006195">
    <property type="entry name" value="aa-tRNA-synth_II"/>
</dbReference>
<dbReference type="PROSITE" id="PS50862">
    <property type="entry name" value="AA_TRNA_LIGASE_II"/>
    <property type="match status" value="1"/>
</dbReference>
<feature type="domain" description="Aminoacyl-transfer RNA synthetases class-II family profile" evidence="13">
    <location>
        <begin position="898"/>
        <end position="1189"/>
    </location>
</feature>
<dbReference type="PANTHER" id="PTHR11451">
    <property type="entry name" value="THREONINE-TRNA LIGASE"/>
    <property type="match status" value="1"/>
</dbReference>
<keyword evidence="15" id="KW-1185">Reference proteome</keyword>
<dbReference type="Gene3D" id="3.40.50.800">
    <property type="entry name" value="Anticodon-binding domain"/>
    <property type="match status" value="1"/>
</dbReference>
<dbReference type="InterPro" id="IPR004154">
    <property type="entry name" value="Anticodon-bd"/>
</dbReference>
<dbReference type="FunFam" id="3.40.50.800:FF:000003">
    <property type="entry name" value="Threonine--tRNA ligase 2, cytoplasmic"/>
    <property type="match status" value="1"/>
</dbReference>
<evidence type="ECO:0000256" key="8">
    <source>
        <dbReference type="ARBA" id="ARBA00022917"/>
    </source>
</evidence>
<dbReference type="Pfam" id="PF07973">
    <property type="entry name" value="tRNA_SAD"/>
    <property type="match status" value="1"/>
</dbReference>
<dbReference type="CDD" id="cd00860">
    <property type="entry name" value="ThrRS_anticodon"/>
    <property type="match status" value="1"/>
</dbReference>
<dbReference type="GO" id="GO:0006435">
    <property type="term" value="P:threonyl-tRNA aminoacylation"/>
    <property type="evidence" value="ECO:0007669"/>
    <property type="project" value="InterPro"/>
</dbReference>
<dbReference type="SUPFAM" id="SSF81271">
    <property type="entry name" value="TGS-like"/>
    <property type="match status" value="1"/>
</dbReference>